<accession>A0A0L6UA38</accession>
<proteinExistence type="inferred from homology"/>
<comment type="subcellular location">
    <subcellularLocation>
        <location evidence="1">Cytoplasm</location>
        <location evidence="1">Cytoskeleton</location>
    </subcellularLocation>
</comment>
<dbReference type="VEuPathDB" id="FungiDB:VP01_815g1"/>
<evidence type="ECO:0000256" key="2">
    <source>
        <dbReference type="ARBA" id="ARBA00010856"/>
    </source>
</evidence>
<evidence type="ECO:0000256" key="6">
    <source>
        <dbReference type="SAM" id="MobiDB-lite"/>
    </source>
</evidence>
<dbReference type="EMBL" id="LAVV01013671">
    <property type="protein sequence ID" value="KNZ45398.1"/>
    <property type="molecule type" value="Genomic_DNA"/>
</dbReference>
<dbReference type="STRING" id="27349.A0A0L6UA38"/>
<comment type="caution">
    <text evidence="7">The sequence shown here is derived from an EMBL/GenBank/DDBJ whole genome shotgun (WGS) entry which is preliminary data.</text>
</comment>
<dbReference type="GO" id="GO:0005885">
    <property type="term" value="C:Arp2/3 protein complex"/>
    <property type="evidence" value="ECO:0007669"/>
    <property type="project" value="InterPro"/>
</dbReference>
<feature type="compositionally biased region" description="Basic and acidic residues" evidence="6">
    <location>
        <begin position="61"/>
        <end position="72"/>
    </location>
</feature>
<comment type="similarity">
    <text evidence="2">Belongs to the ARPC3 family.</text>
</comment>
<dbReference type="Pfam" id="PF04062">
    <property type="entry name" value="P21-Arc"/>
    <property type="match status" value="1"/>
</dbReference>
<evidence type="ECO:0000256" key="5">
    <source>
        <dbReference type="ARBA" id="ARBA00023212"/>
    </source>
</evidence>
<keyword evidence="4" id="KW-0009">Actin-binding</keyword>
<evidence type="ECO:0000313" key="8">
    <source>
        <dbReference type="Proteomes" id="UP000037035"/>
    </source>
</evidence>
<evidence type="ECO:0000256" key="4">
    <source>
        <dbReference type="ARBA" id="ARBA00023203"/>
    </source>
</evidence>
<gene>
    <name evidence="7" type="ORF">VP01_815g1</name>
</gene>
<dbReference type="GO" id="GO:0003779">
    <property type="term" value="F:actin binding"/>
    <property type="evidence" value="ECO:0007669"/>
    <property type="project" value="UniProtKB-KW"/>
</dbReference>
<dbReference type="InterPro" id="IPR007204">
    <property type="entry name" value="ARPC3"/>
</dbReference>
<dbReference type="Proteomes" id="UP000037035">
    <property type="component" value="Unassembled WGS sequence"/>
</dbReference>
<keyword evidence="3" id="KW-0963">Cytoplasm</keyword>
<feature type="region of interest" description="Disordered" evidence="6">
    <location>
        <begin position="53"/>
        <end position="72"/>
    </location>
</feature>
<reference evidence="7 8" key="1">
    <citation type="submission" date="2015-08" db="EMBL/GenBank/DDBJ databases">
        <title>Next Generation Sequencing and Analysis of the Genome of Puccinia sorghi L Schw, the Causal Agent of Maize Common Rust.</title>
        <authorList>
            <person name="Rochi L."/>
            <person name="Burguener G."/>
            <person name="Darino M."/>
            <person name="Turjanski A."/>
            <person name="Kreff E."/>
            <person name="Dieguez M.J."/>
            <person name="Sacco F."/>
        </authorList>
    </citation>
    <scope>NUCLEOTIDE SEQUENCE [LARGE SCALE GENOMIC DNA]</scope>
    <source>
        <strain evidence="7 8">RO10H11247</strain>
    </source>
</reference>
<dbReference type="InterPro" id="IPR036753">
    <property type="entry name" value="ARPC3_sf"/>
</dbReference>
<dbReference type="GO" id="GO:0034314">
    <property type="term" value="P:Arp2/3 complex-mediated actin nucleation"/>
    <property type="evidence" value="ECO:0007669"/>
    <property type="project" value="InterPro"/>
</dbReference>
<dbReference type="AlphaFoldDB" id="A0A0L6UA38"/>
<dbReference type="Gene3D" id="1.10.1760.10">
    <property type="entry name" value="Actin-related protein 2/3 complex subunit 3"/>
    <property type="match status" value="1"/>
</dbReference>
<evidence type="ECO:0000256" key="1">
    <source>
        <dbReference type="ARBA" id="ARBA00004245"/>
    </source>
</evidence>
<keyword evidence="5" id="KW-0206">Cytoskeleton</keyword>
<sequence>MPVSLLSIHYHFPKLIDSLNHSSQAYHSAYNNAEHYRPVANMIILPIRSKIRGPAPPLRESLSKGKAEQTSG</sequence>
<dbReference type="SUPFAM" id="SSF69060">
    <property type="entry name" value="Arp2/3 complex 21 kDa subunit ARPC3"/>
    <property type="match status" value="1"/>
</dbReference>
<organism evidence="7 8">
    <name type="scientific">Puccinia sorghi</name>
    <dbReference type="NCBI Taxonomy" id="27349"/>
    <lineage>
        <taxon>Eukaryota</taxon>
        <taxon>Fungi</taxon>
        <taxon>Dikarya</taxon>
        <taxon>Basidiomycota</taxon>
        <taxon>Pucciniomycotina</taxon>
        <taxon>Pucciniomycetes</taxon>
        <taxon>Pucciniales</taxon>
        <taxon>Pucciniaceae</taxon>
        <taxon>Puccinia</taxon>
    </lineage>
</organism>
<evidence type="ECO:0000256" key="3">
    <source>
        <dbReference type="ARBA" id="ARBA00022490"/>
    </source>
</evidence>
<keyword evidence="8" id="KW-1185">Reference proteome</keyword>
<name>A0A0L6UA38_9BASI</name>
<protein>
    <submittedName>
        <fullName evidence="7">Uncharacterized protein</fullName>
    </submittedName>
</protein>
<dbReference type="GO" id="GO:0030833">
    <property type="term" value="P:regulation of actin filament polymerization"/>
    <property type="evidence" value="ECO:0007669"/>
    <property type="project" value="InterPro"/>
</dbReference>
<evidence type="ECO:0000313" key="7">
    <source>
        <dbReference type="EMBL" id="KNZ45398.1"/>
    </source>
</evidence>